<sequence length="108" mass="12462">MNENVQKIMQAKRLLLLPVCIPAITIIRVNRILLKLKFSAFISGNQINLRQANWVIIPTRGCHSAHVVTLPLRQLSFHYPHQEGTQISLDLHSIFQPSREERNSWQAN</sequence>
<organism evidence="1">
    <name type="scientific">Rhizophora mucronata</name>
    <name type="common">Asiatic mangrove</name>
    <dbReference type="NCBI Taxonomy" id="61149"/>
    <lineage>
        <taxon>Eukaryota</taxon>
        <taxon>Viridiplantae</taxon>
        <taxon>Streptophyta</taxon>
        <taxon>Embryophyta</taxon>
        <taxon>Tracheophyta</taxon>
        <taxon>Spermatophyta</taxon>
        <taxon>Magnoliopsida</taxon>
        <taxon>eudicotyledons</taxon>
        <taxon>Gunneridae</taxon>
        <taxon>Pentapetalae</taxon>
        <taxon>rosids</taxon>
        <taxon>fabids</taxon>
        <taxon>Malpighiales</taxon>
        <taxon>Rhizophoraceae</taxon>
        <taxon>Rhizophora</taxon>
    </lineage>
</organism>
<accession>A0A2P2IPH0</accession>
<evidence type="ECO:0000313" key="1">
    <source>
        <dbReference type="EMBL" id="MBW83116.1"/>
    </source>
</evidence>
<dbReference type="AlphaFoldDB" id="A0A2P2IPH0"/>
<name>A0A2P2IPH0_RHIMU</name>
<dbReference type="EMBL" id="GGEC01002634">
    <property type="protein sequence ID" value="MBW83117.1"/>
    <property type="molecule type" value="Transcribed_RNA"/>
</dbReference>
<dbReference type="EMBL" id="GGEC01002633">
    <property type="protein sequence ID" value="MBW83116.1"/>
    <property type="molecule type" value="Transcribed_RNA"/>
</dbReference>
<reference evidence="1" key="1">
    <citation type="submission" date="2018-02" db="EMBL/GenBank/DDBJ databases">
        <title>Rhizophora mucronata_Transcriptome.</title>
        <authorList>
            <person name="Meera S.P."/>
            <person name="Sreeshan A."/>
            <person name="Augustine A."/>
        </authorList>
    </citation>
    <scope>NUCLEOTIDE SEQUENCE</scope>
    <source>
        <tissue evidence="1">Leaf</tissue>
    </source>
</reference>
<protein>
    <submittedName>
        <fullName evidence="1">Uncharacterized protein</fullName>
    </submittedName>
</protein>
<proteinExistence type="predicted"/>